<feature type="region of interest" description="Disordered" evidence="1">
    <location>
        <begin position="271"/>
        <end position="294"/>
    </location>
</feature>
<feature type="compositionally biased region" description="Basic and acidic residues" evidence="1">
    <location>
        <begin position="384"/>
        <end position="394"/>
    </location>
</feature>
<protein>
    <submittedName>
        <fullName evidence="2">Uncharacterized protein</fullName>
    </submittedName>
</protein>
<feature type="compositionally biased region" description="Basic and acidic residues" evidence="1">
    <location>
        <begin position="271"/>
        <end position="281"/>
    </location>
</feature>
<dbReference type="RefSeq" id="XP_018693649.1">
    <property type="nucleotide sequence ID" value="XM_018836796.1"/>
</dbReference>
<dbReference type="GeneID" id="30009452"/>
<sequence>MASQPEGSTPASGIPFSAQNNVVHEDDFRLEDYLDDSIFGDLEFPHPGTLTSEPVSSYEYMANNEALDFNDLNMGGDEPADNEFVVENHSQVAPGLSRIDTFDPDFWFDFSTGVDLGSPLPPGVFHNTRSSNYSQTPDEVQLQQHSTDSLAGVYGYSQLLQPEPNSAPLHLPADSFPTLPVGRPQLPQFMQQDLPELNSTYNPVTGTLLNANTLTPSQFSVTETGSTGSSATLSSRTTYQRGAAARAANSLRIRLMHQRQNHQQRRERILEERRGTRESRRFPTPSPALSLPFPQNVRARQPTPVRIIPAPVMTPGPTTPKEHARTGEVLGNVRHVEQFYTHPPHPAPSSVIHVPLVQRGPAPLSTSPMSAASGVEQENRDVILTSDHESDSSPRPRTSRPRAHSSPPHSESAPAVGQDGVDVVVVNGSDFDSNPQPLRRSDRIRNRRANRQ</sequence>
<feature type="region of interest" description="Disordered" evidence="1">
    <location>
        <begin position="384"/>
        <end position="452"/>
    </location>
</feature>
<dbReference type="AlphaFoldDB" id="A0A178ZKU1"/>
<dbReference type="OrthoDB" id="4154115at2759"/>
<comment type="caution">
    <text evidence="2">The sequence shown here is derived from an EMBL/GenBank/DDBJ whole genome shotgun (WGS) entry which is preliminary data.</text>
</comment>
<feature type="compositionally biased region" description="Low complexity" evidence="1">
    <location>
        <begin position="404"/>
        <end position="430"/>
    </location>
</feature>
<dbReference type="Proteomes" id="UP000078343">
    <property type="component" value="Unassembled WGS sequence"/>
</dbReference>
<evidence type="ECO:0000313" key="2">
    <source>
        <dbReference type="EMBL" id="OAP60282.1"/>
    </source>
</evidence>
<gene>
    <name evidence="2" type="ORF">AYL99_05284</name>
</gene>
<proteinExistence type="predicted"/>
<evidence type="ECO:0000256" key="1">
    <source>
        <dbReference type="SAM" id="MobiDB-lite"/>
    </source>
</evidence>
<dbReference type="EMBL" id="LVYI01000004">
    <property type="protein sequence ID" value="OAP60282.1"/>
    <property type="molecule type" value="Genomic_DNA"/>
</dbReference>
<accession>A0A178ZKU1</accession>
<name>A0A178ZKU1_9EURO</name>
<reference evidence="2 3" key="1">
    <citation type="submission" date="2016-04" db="EMBL/GenBank/DDBJ databases">
        <title>Draft genome of Fonsecaea erecta CBS 125763.</title>
        <authorList>
            <person name="Weiss V.A."/>
            <person name="Vicente V.A."/>
            <person name="Raittz R.T."/>
            <person name="Moreno L.F."/>
            <person name="De Souza E.M."/>
            <person name="Pedrosa F.O."/>
            <person name="Steffens M.B."/>
            <person name="Faoro H."/>
            <person name="Tadra-Sfeir M.Z."/>
            <person name="Najafzadeh M.J."/>
            <person name="Felipe M.S."/>
            <person name="Teixeira M."/>
            <person name="Sun J."/>
            <person name="Xi L."/>
            <person name="Gomes R."/>
            <person name="De Azevedo C.M."/>
            <person name="Salgado C.G."/>
            <person name="Da Silva M.B."/>
            <person name="Nascimento M.F."/>
            <person name="Queiroz-Telles F."/>
            <person name="Attili D.S."/>
            <person name="Gorbushina A."/>
        </authorList>
    </citation>
    <scope>NUCLEOTIDE SEQUENCE [LARGE SCALE GENOMIC DNA]</scope>
    <source>
        <strain evidence="2 3">CBS 125763</strain>
    </source>
</reference>
<keyword evidence="3" id="KW-1185">Reference proteome</keyword>
<organism evidence="2 3">
    <name type="scientific">Fonsecaea erecta</name>
    <dbReference type="NCBI Taxonomy" id="1367422"/>
    <lineage>
        <taxon>Eukaryota</taxon>
        <taxon>Fungi</taxon>
        <taxon>Dikarya</taxon>
        <taxon>Ascomycota</taxon>
        <taxon>Pezizomycotina</taxon>
        <taxon>Eurotiomycetes</taxon>
        <taxon>Chaetothyriomycetidae</taxon>
        <taxon>Chaetothyriales</taxon>
        <taxon>Herpotrichiellaceae</taxon>
        <taxon>Fonsecaea</taxon>
    </lineage>
</organism>
<evidence type="ECO:0000313" key="3">
    <source>
        <dbReference type="Proteomes" id="UP000078343"/>
    </source>
</evidence>